<dbReference type="Pfam" id="PF00291">
    <property type="entry name" value="PALP"/>
    <property type="match status" value="1"/>
</dbReference>
<feature type="modified residue" description="N6-(pyridoxal phosphate)lysine" evidence="8">
    <location>
        <position position="102"/>
    </location>
</feature>
<feature type="chain" id="PRO_5030161057" description="Tryptophan synthase beta chain-like PALP domain-containing protein" evidence="9">
    <location>
        <begin position="23"/>
        <end position="380"/>
    </location>
</feature>
<evidence type="ECO:0000256" key="7">
    <source>
        <dbReference type="PIRSR" id="PIRSR605856-50"/>
    </source>
</evidence>
<comment type="similarity">
    <text evidence="2">Belongs to the cysteine synthase/cystathionine beta-synthase family.</text>
</comment>
<feature type="binding site" evidence="7">
    <location>
        <position position="324"/>
    </location>
    <ligand>
        <name>pyridoxal 5'-phosphate</name>
        <dbReference type="ChEBI" id="CHEBI:597326"/>
    </ligand>
</feature>
<evidence type="ECO:0000256" key="6">
    <source>
        <dbReference type="ARBA" id="ARBA00023192"/>
    </source>
</evidence>
<keyword evidence="9" id="KW-0732">Signal</keyword>
<feature type="binding site" evidence="7">
    <location>
        <position position="133"/>
    </location>
    <ligand>
        <name>pyridoxal 5'-phosphate</name>
        <dbReference type="ChEBI" id="CHEBI:597326"/>
    </ligand>
</feature>
<dbReference type="NCBIfam" id="TIGR01139">
    <property type="entry name" value="cysK"/>
    <property type="match status" value="1"/>
</dbReference>
<feature type="binding site" evidence="7">
    <location>
        <begin position="236"/>
        <end position="240"/>
    </location>
    <ligand>
        <name>pyridoxal 5'-phosphate</name>
        <dbReference type="ChEBI" id="CHEBI:597326"/>
    </ligand>
</feature>
<evidence type="ECO:0000313" key="11">
    <source>
        <dbReference type="EMBL" id="CAE0662575.1"/>
    </source>
</evidence>
<dbReference type="AlphaFoldDB" id="A0A6V3M709"/>
<dbReference type="InterPro" id="IPR001926">
    <property type="entry name" value="TrpB-like_PALP"/>
</dbReference>
<dbReference type="NCBIfam" id="TIGR01136">
    <property type="entry name" value="cysKM"/>
    <property type="match status" value="1"/>
</dbReference>
<evidence type="ECO:0000256" key="8">
    <source>
        <dbReference type="PIRSR" id="PIRSR605856-51"/>
    </source>
</evidence>
<dbReference type="PANTHER" id="PTHR10314">
    <property type="entry name" value="CYSTATHIONINE BETA-SYNTHASE"/>
    <property type="match status" value="1"/>
</dbReference>
<evidence type="ECO:0000259" key="10">
    <source>
        <dbReference type="Pfam" id="PF00291"/>
    </source>
</evidence>
<dbReference type="FunFam" id="3.40.50.1100:FF:000130">
    <property type="entry name" value="Cysteine synthase"/>
    <property type="match status" value="1"/>
</dbReference>
<name>A0A6V3M709_9EUKA</name>
<reference evidence="11" key="1">
    <citation type="submission" date="2021-01" db="EMBL/GenBank/DDBJ databases">
        <authorList>
            <person name="Corre E."/>
            <person name="Pelletier E."/>
            <person name="Niang G."/>
            <person name="Scheremetjew M."/>
            <person name="Finn R."/>
            <person name="Kale V."/>
            <person name="Holt S."/>
            <person name="Cochrane G."/>
            <person name="Meng A."/>
            <person name="Brown T."/>
            <person name="Cohen L."/>
        </authorList>
    </citation>
    <scope>NUCLEOTIDE SEQUENCE</scope>
    <source>
        <strain evidence="11">CCCM811</strain>
    </source>
</reference>
<evidence type="ECO:0000256" key="5">
    <source>
        <dbReference type="ARBA" id="ARBA00022898"/>
    </source>
</evidence>
<keyword evidence="6" id="KW-0198">Cysteine biosynthesis</keyword>
<dbReference type="InterPro" id="IPR005859">
    <property type="entry name" value="CysK"/>
</dbReference>
<sequence length="380" mass="39720">MKASLISVAVLAAAALVLYTASRPSDVASTITRMPARRIASLPVRGATARRVNMCPRAAAGDVTDLVGNTPLVKLNTIPGKEGAVATIYAKLESMEPMSSVKDRIGRSMILEAEKAGKITPGKTVLVEPTSGNTGIALAFIAAARGYKLILTMPESMSIERRMVLRALGADVVLTPKAKGMGGALAKAEEIVKSTPDSYQLQQFANPDNPKAHYTTTGPEIVSQLEKTDIFVSGIGTGGTITGTGQYLKEKNPNTYIVAVEPTESAVLSGGKPGPHPIQGIGAGFVPPVLNTEIYDEVLQVSGAEAMDMARRMSTEEGILCGISSGAAVVAAAKVAARPENAGKNVVAIIPSFGERYLSTAMFESLRKEAYDMPTAELSS</sequence>
<proteinExistence type="inferred from homology"/>
<keyword evidence="3" id="KW-0028">Amino-acid biosynthesis</keyword>
<dbReference type="EMBL" id="HBIV01019579">
    <property type="protein sequence ID" value="CAE0662575.1"/>
    <property type="molecule type" value="Transcribed_RNA"/>
</dbReference>
<accession>A0A6V3M709</accession>
<keyword evidence="5 7" id="KW-0663">Pyridoxal phosphate</keyword>
<dbReference type="InterPro" id="IPR036052">
    <property type="entry name" value="TrpB-like_PALP_sf"/>
</dbReference>
<dbReference type="InterPro" id="IPR005856">
    <property type="entry name" value="Cys_synth"/>
</dbReference>
<dbReference type="CDD" id="cd01561">
    <property type="entry name" value="CBS_like"/>
    <property type="match status" value="1"/>
</dbReference>
<dbReference type="GO" id="GO:0004124">
    <property type="term" value="F:cysteine synthase activity"/>
    <property type="evidence" value="ECO:0007669"/>
    <property type="project" value="InterPro"/>
</dbReference>
<evidence type="ECO:0000256" key="4">
    <source>
        <dbReference type="ARBA" id="ARBA00022679"/>
    </source>
</evidence>
<organism evidence="11">
    <name type="scientific">Lotharella globosa</name>
    <dbReference type="NCBI Taxonomy" id="91324"/>
    <lineage>
        <taxon>Eukaryota</taxon>
        <taxon>Sar</taxon>
        <taxon>Rhizaria</taxon>
        <taxon>Cercozoa</taxon>
        <taxon>Chlorarachniophyceae</taxon>
        <taxon>Lotharella</taxon>
    </lineage>
</organism>
<feature type="signal peptide" evidence="9">
    <location>
        <begin position="1"/>
        <end position="22"/>
    </location>
</feature>
<evidence type="ECO:0000256" key="9">
    <source>
        <dbReference type="SAM" id="SignalP"/>
    </source>
</evidence>
<gene>
    <name evidence="11" type="ORF">LGLO00237_LOCUS14176</name>
</gene>
<dbReference type="InterPro" id="IPR050214">
    <property type="entry name" value="Cys_Synth/Cystath_Beta-Synth"/>
</dbReference>
<comment type="cofactor">
    <cofactor evidence="1 7">
        <name>pyridoxal 5'-phosphate</name>
        <dbReference type="ChEBI" id="CHEBI:597326"/>
    </cofactor>
</comment>
<evidence type="ECO:0000256" key="1">
    <source>
        <dbReference type="ARBA" id="ARBA00001933"/>
    </source>
</evidence>
<dbReference type="GO" id="GO:0006535">
    <property type="term" value="P:cysteine biosynthetic process from serine"/>
    <property type="evidence" value="ECO:0007669"/>
    <property type="project" value="InterPro"/>
</dbReference>
<protein>
    <recommendedName>
        <fullName evidence="10">Tryptophan synthase beta chain-like PALP domain-containing protein</fullName>
    </recommendedName>
</protein>
<dbReference type="FunFam" id="3.40.50.1100:FF:000006">
    <property type="entry name" value="Cysteine synthase"/>
    <property type="match status" value="1"/>
</dbReference>
<keyword evidence="4" id="KW-0808">Transferase</keyword>
<evidence type="ECO:0000256" key="2">
    <source>
        <dbReference type="ARBA" id="ARBA00007103"/>
    </source>
</evidence>
<dbReference type="SUPFAM" id="SSF53686">
    <property type="entry name" value="Tryptophan synthase beta subunit-like PLP-dependent enzymes"/>
    <property type="match status" value="1"/>
</dbReference>
<dbReference type="Gene3D" id="3.40.50.1100">
    <property type="match status" value="2"/>
</dbReference>
<evidence type="ECO:0000256" key="3">
    <source>
        <dbReference type="ARBA" id="ARBA00022605"/>
    </source>
</evidence>
<feature type="domain" description="Tryptophan synthase beta chain-like PALP" evidence="10">
    <location>
        <begin position="63"/>
        <end position="351"/>
    </location>
</feature>